<evidence type="ECO:0000256" key="5">
    <source>
        <dbReference type="ARBA" id="ARBA00022490"/>
    </source>
</evidence>
<dbReference type="PANTHER" id="PTHR10997:SF8">
    <property type="entry name" value="EXPORTIN-2"/>
    <property type="match status" value="1"/>
</dbReference>
<comment type="similarity">
    <text evidence="3">Belongs to the XPO2/CSE1 family.</text>
</comment>
<dbReference type="Gene3D" id="1.25.10.10">
    <property type="entry name" value="Leucine-rich Repeat Variant"/>
    <property type="match status" value="1"/>
</dbReference>
<dbReference type="Pfam" id="PF03378">
    <property type="entry name" value="CAS_CSE1"/>
    <property type="match status" value="1"/>
</dbReference>
<evidence type="ECO:0000313" key="9">
    <source>
        <dbReference type="EMBL" id="CAG8478060.1"/>
    </source>
</evidence>
<feature type="domain" description="Importin N-terminal" evidence="8">
    <location>
        <begin position="55"/>
        <end position="130"/>
    </location>
</feature>
<comment type="subcellular location">
    <subcellularLocation>
        <location evidence="2">Cytoplasm</location>
    </subcellularLocation>
    <subcellularLocation>
        <location evidence="1">Nucleus</location>
    </subcellularLocation>
</comment>
<dbReference type="Pfam" id="PF03810">
    <property type="entry name" value="IBN_N"/>
    <property type="match status" value="1"/>
</dbReference>
<evidence type="ECO:0000256" key="2">
    <source>
        <dbReference type="ARBA" id="ARBA00004496"/>
    </source>
</evidence>
<proteinExistence type="inferred from homology"/>
<keyword evidence="4" id="KW-0813">Transport</keyword>
<accession>A0A9N8WAP7</accession>
<evidence type="ECO:0000256" key="7">
    <source>
        <dbReference type="ARBA" id="ARBA00023242"/>
    </source>
</evidence>
<comment type="caution">
    <text evidence="9">The sequence shown here is derived from an EMBL/GenBank/DDBJ whole genome shotgun (WGS) entry which is preliminary data.</text>
</comment>
<dbReference type="GO" id="GO:0005829">
    <property type="term" value="C:cytosol"/>
    <property type="evidence" value="ECO:0007669"/>
    <property type="project" value="TreeGrafter"/>
</dbReference>
<name>A0A9N8WAP7_9GLOM</name>
<sequence>MSIPQVDEQYLTNLAVLLKQTIDPNTRKTGRHTLTFVLYFLLDKCSHSLHSCLIAEANLATAQNEQPNFVIAILRLVAAEGAEQVVRHASALYFKNYIKRNWVPEDEESNRLSDENRAWIKANIIDVLVGIPNYLQLPLIDSVTIIAENDFPHQWENLIQQLISKFNTENFAQNNAVLETIHSIFKRYRYEFRSDKLYTQINIVLDQICEPYFQLFKATDLLITQHANDGSILGVLTQTLLLLTKIFYDLNCQDLPPFFEDNINEFMDVFHNYLTYSNPLLESQDEDETGPLEKIKSSICEIVSLYTGKYEDTFTMLPKFVQTIWTLLTTTSLQQKYDILVSKAMGFLTTVVRLERYRTLFQNEETLQQFCERIILPNMSLRESDEELFSEDPIEYIRRDLEGSDSDTRRRAATDFVRGLMILYLQPITQIVNNYIGAYLQRYKENPSLWKDKDTAIYLLTSIAAQGTATKHGVTQVNMLLDVVDWFSKNVLPDFQTPVDSEPAVLKVDAIKYLYTFRNQMSKEQLVAVLPALIKHLSSTNYVVHTYAAIAIERILFTPADIDEYVQTILVSLFRLIEAGTTPETLAENDYLMKAIMRVIFTSRERISNLAPEVIEHLSRILSQISKNPSNPRFNHYVFESIGGLVRCENFKNNLALVTQFESVLFPPFDQILRQEVTEFIPYVFQILSQLLECHTEHDLPQMYRDMLPAILMPNIWSSSGNVPALVRWLQAYLYRGASSIATQNQLVPILGIFQKLLASKLNDQYALDLLTTIVEYISTVNLDQYMQAIISLLMKKLSTIKSEKFTIRFINFLCYFVALNKEGAGPDYIINAFDSIQPGLFLQVLTSIVILNLQKVQGQIERHICAVALTRLLTQSNTMLSPSYIEQWSSILTAVIKLFEAPVEIKKNGIEEEQEEYIDFELEEETEFKAAFNKLVTASRSKRDPTGIPNAREFLARSVYTLSQTHPGRISEIVNKEIPQECALYLNQYMINAGVGTLG</sequence>
<dbReference type="SUPFAM" id="SSF48371">
    <property type="entry name" value="ARM repeat"/>
    <property type="match status" value="1"/>
</dbReference>
<keyword evidence="5" id="KW-0963">Cytoplasm</keyword>
<dbReference type="PROSITE" id="PS50166">
    <property type="entry name" value="IMPORTIN_B_NT"/>
    <property type="match status" value="1"/>
</dbReference>
<dbReference type="InterPro" id="IPR001494">
    <property type="entry name" value="Importin-beta_N"/>
</dbReference>
<gene>
    <name evidence="9" type="ORF">AGERDE_LOCUS3086</name>
</gene>
<dbReference type="InterPro" id="IPR011989">
    <property type="entry name" value="ARM-like"/>
</dbReference>
<keyword evidence="6" id="KW-0653">Protein transport</keyword>
<dbReference type="OrthoDB" id="3268246at2759"/>
<dbReference type="GO" id="GO:0005049">
    <property type="term" value="F:nuclear export signal receptor activity"/>
    <property type="evidence" value="ECO:0007669"/>
    <property type="project" value="TreeGrafter"/>
</dbReference>
<dbReference type="InterPro" id="IPR016024">
    <property type="entry name" value="ARM-type_fold"/>
</dbReference>
<keyword evidence="10" id="KW-1185">Reference proteome</keyword>
<evidence type="ECO:0000256" key="1">
    <source>
        <dbReference type="ARBA" id="ARBA00004123"/>
    </source>
</evidence>
<dbReference type="InterPro" id="IPR013713">
    <property type="entry name" value="XPO2_central"/>
</dbReference>
<dbReference type="Pfam" id="PF08506">
    <property type="entry name" value="Cse1"/>
    <property type="match status" value="1"/>
</dbReference>
<evidence type="ECO:0000313" key="10">
    <source>
        <dbReference type="Proteomes" id="UP000789831"/>
    </source>
</evidence>
<dbReference type="FunFam" id="1.25.10.10:FF:000057">
    <property type="entry name" value="Exportin-2 isoform 1"/>
    <property type="match status" value="1"/>
</dbReference>
<dbReference type="InterPro" id="IPR005043">
    <property type="entry name" value="XPO2_C"/>
</dbReference>
<evidence type="ECO:0000256" key="3">
    <source>
        <dbReference type="ARBA" id="ARBA00008669"/>
    </source>
</evidence>
<dbReference type="PANTHER" id="PTHR10997">
    <property type="entry name" value="IMPORTIN-7, 8, 11"/>
    <property type="match status" value="1"/>
</dbReference>
<evidence type="ECO:0000256" key="6">
    <source>
        <dbReference type="ARBA" id="ARBA00022927"/>
    </source>
</evidence>
<protein>
    <submittedName>
        <fullName evidence="9">8971_t:CDS:1</fullName>
    </submittedName>
</protein>
<keyword evidence="7" id="KW-0539">Nucleus</keyword>
<reference evidence="9" key="1">
    <citation type="submission" date="2021-06" db="EMBL/GenBank/DDBJ databases">
        <authorList>
            <person name="Kallberg Y."/>
            <person name="Tangrot J."/>
            <person name="Rosling A."/>
        </authorList>
    </citation>
    <scope>NUCLEOTIDE SEQUENCE</scope>
    <source>
        <strain evidence="9">MT106</strain>
    </source>
</reference>
<dbReference type="GO" id="GO:0031267">
    <property type="term" value="F:small GTPase binding"/>
    <property type="evidence" value="ECO:0007669"/>
    <property type="project" value="InterPro"/>
</dbReference>
<dbReference type="GO" id="GO:0006611">
    <property type="term" value="P:protein export from nucleus"/>
    <property type="evidence" value="ECO:0007669"/>
    <property type="project" value="TreeGrafter"/>
</dbReference>
<dbReference type="Proteomes" id="UP000789831">
    <property type="component" value="Unassembled WGS sequence"/>
</dbReference>
<dbReference type="AlphaFoldDB" id="A0A9N8WAP7"/>
<dbReference type="GO" id="GO:0006606">
    <property type="term" value="P:protein import into nucleus"/>
    <property type="evidence" value="ECO:0007669"/>
    <property type="project" value="TreeGrafter"/>
</dbReference>
<dbReference type="GO" id="GO:0005635">
    <property type="term" value="C:nuclear envelope"/>
    <property type="evidence" value="ECO:0007669"/>
    <property type="project" value="TreeGrafter"/>
</dbReference>
<organism evidence="9 10">
    <name type="scientific">Ambispora gerdemannii</name>
    <dbReference type="NCBI Taxonomy" id="144530"/>
    <lineage>
        <taxon>Eukaryota</taxon>
        <taxon>Fungi</taxon>
        <taxon>Fungi incertae sedis</taxon>
        <taxon>Mucoromycota</taxon>
        <taxon>Glomeromycotina</taxon>
        <taxon>Glomeromycetes</taxon>
        <taxon>Archaeosporales</taxon>
        <taxon>Ambisporaceae</taxon>
        <taxon>Ambispora</taxon>
    </lineage>
</organism>
<dbReference type="EMBL" id="CAJVPL010000279">
    <property type="protein sequence ID" value="CAG8478060.1"/>
    <property type="molecule type" value="Genomic_DNA"/>
</dbReference>
<evidence type="ECO:0000256" key="4">
    <source>
        <dbReference type="ARBA" id="ARBA00022448"/>
    </source>
</evidence>
<dbReference type="SMART" id="SM00913">
    <property type="entry name" value="IBN_N"/>
    <property type="match status" value="1"/>
</dbReference>
<evidence type="ECO:0000259" key="8">
    <source>
        <dbReference type="PROSITE" id="PS50166"/>
    </source>
</evidence>